<dbReference type="GO" id="GO:0004252">
    <property type="term" value="F:serine-type endopeptidase activity"/>
    <property type="evidence" value="ECO:0007669"/>
    <property type="project" value="UniProtKB-EC"/>
</dbReference>
<keyword evidence="1" id="KW-0645">Protease</keyword>
<protein>
    <submittedName>
        <fullName evidence="6">S9 family peptidase</fullName>
    </submittedName>
</protein>
<dbReference type="SUPFAM" id="SSF53474">
    <property type="entry name" value="alpha/beta-Hydrolases"/>
    <property type="match status" value="1"/>
</dbReference>
<comment type="caution">
    <text evidence="6">The sequence shown here is derived from an EMBL/GenBank/DDBJ whole genome shotgun (WGS) entry which is preliminary data.</text>
</comment>
<dbReference type="SUPFAM" id="SSF50993">
    <property type="entry name" value="Peptidase/esterase 'gauge' domain"/>
    <property type="match status" value="1"/>
</dbReference>
<evidence type="ECO:0000256" key="3">
    <source>
        <dbReference type="ARBA" id="ARBA00022825"/>
    </source>
</evidence>
<keyword evidence="2" id="KW-0378">Hydrolase</keyword>
<dbReference type="GO" id="GO:0006508">
    <property type="term" value="P:proteolysis"/>
    <property type="evidence" value="ECO:0007669"/>
    <property type="project" value="UniProtKB-KW"/>
</dbReference>
<gene>
    <name evidence="6" type="ORF">G7Y85_05025</name>
</gene>
<dbReference type="InterPro" id="IPR002470">
    <property type="entry name" value="Peptidase_S9A"/>
</dbReference>
<dbReference type="InterPro" id="IPR029058">
    <property type="entry name" value="AB_hydrolase_fold"/>
</dbReference>
<dbReference type="RefSeq" id="WP_166252741.1">
    <property type="nucleotide sequence ID" value="NZ_JAAMOW010000002.1"/>
</dbReference>
<keyword evidence="7" id="KW-1185">Reference proteome</keyword>
<sequence>MNYPHARIQPTAVSYGRVRYTDDYQWLEEETAEALAWEAEQDRLAQDWLRNTPARARAEALIDAMPRISADFPSYSGGRWFQRRTPSDRKMQVLEVADSIDGPWRCIVDLNQMSAGRMLAADSFVPSPDGRKLLFSLGVDGNELAELRVVDVDNGTMLVDSVRQIRPFFAVWSADSSGFYYTAIDPAVSMEEMRVFRQVLGAAPVTRPEAYEMTHPMTWAKSAGDGRHLFIIADHLNPRPDYIRDDTTGEAWRPFLKGETALFRGEIIGDRYYAVTDEGAPCGRLVSIPLATPTDRSTWTELLAGSENVLGTLFAVDGLLVLADLVDCYSRMRVFDTEGRLKGEIGMPGHGSMSAINFVIPNMLDMFAKGSSGDVLFPFSTAAQSPALYRANVHTLEVEALTRPLLKIDARFQDHSAISADGARVPYNVIARADVDLTQPQPTAIYGYGGFAVALVPSWVGTWLAAWVQAGGVLVLGHLRGGGELGPEMWHQGRLLNKQNSFNDVYAIAEDLIARRITTAAQLGVVGGSNGGAMAAAAVVQRPDLFRAAISQVPITDALARARDPITMGATMDYGDPNDPDLSEALLAWSPYHNIKDGTAYPSLLLDAGKSDVRCPPWHVRKMAARMQPANTSSHPILMRVREGVGHGAADVEGQRAQGSDWLGFFIGELGLAP</sequence>
<dbReference type="InterPro" id="IPR051167">
    <property type="entry name" value="Prolyl_oligopep/macrocyclase"/>
</dbReference>
<dbReference type="InterPro" id="IPR023302">
    <property type="entry name" value="Pept_S9A_N"/>
</dbReference>
<dbReference type="InterPro" id="IPR001375">
    <property type="entry name" value="Peptidase_S9_cat"/>
</dbReference>
<evidence type="ECO:0000313" key="6">
    <source>
        <dbReference type="EMBL" id="NGY04119.1"/>
    </source>
</evidence>
<feature type="domain" description="Peptidase S9A N-terminal" evidence="5">
    <location>
        <begin position="14"/>
        <end position="356"/>
    </location>
</feature>
<dbReference type="Gene3D" id="3.40.50.1820">
    <property type="entry name" value="alpha/beta hydrolase"/>
    <property type="match status" value="1"/>
</dbReference>
<dbReference type="GO" id="GO:0070012">
    <property type="term" value="F:oligopeptidase activity"/>
    <property type="evidence" value="ECO:0007669"/>
    <property type="project" value="TreeGrafter"/>
</dbReference>
<dbReference type="Pfam" id="PF00326">
    <property type="entry name" value="Peptidase_S9"/>
    <property type="match status" value="1"/>
</dbReference>
<evidence type="ECO:0000313" key="7">
    <source>
        <dbReference type="Proteomes" id="UP000472676"/>
    </source>
</evidence>
<keyword evidence="3" id="KW-0720">Serine protease</keyword>
<dbReference type="Gene3D" id="2.130.10.120">
    <property type="entry name" value="Prolyl oligopeptidase, N-terminal domain"/>
    <property type="match status" value="1"/>
</dbReference>
<dbReference type="AlphaFoldDB" id="A0A6M2BPV9"/>
<organism evidence="6 7">
    <name type="scientific">Solimonas terrae</name>
    <dbReference type="NCBI Taxonomy" id="1396819"/>
    <lineage>
        <taxon>Bacteria</taxon>
        <taxon>Pseudomonadati</taxon>
        <taxon>Pseudomonadota</taxon>
        <taxon>Gammaproteobacteria</taxon>
        <taxon>Nevskiales</taxon>
        <taxon>Nevskiaceae</taxon>
        <taxon>Solimonas</taxon>
    </lineage>
</organism>
<dbReference type="PANTHER" id="PTHR42881:SF13">
    <property type="entry name" value="PROLYL ENDOPEPTIDASE"/>
    <property type="match status" value="1"/>
</dbReference>
<dbReference type="PRINTS" id="PR00862">
    <property type="entry name" value="PROLIGOPTASE"/>
</dbReference>
<reference evidence="6 7" key="1">
    <citation type="journal article" date="2014" name="Int. J. Syst. Evol. Microbiol.">
        <title>Solimonas terrae sp. nov., isolated from soil.</title>
        <authorList>
            <person name="Kim S.J."/>
            <person name="Moon J.Y."/>
            <person name="Weon H.Y."/>
            <person name="Ahn J.H."/>
            <person name="Chen W.M."/>
            <person name="Kwon S.W."/>
        </authorList>
    </citation>
    <scope>NUCLEOTIDE SEQUENCE [LARGE SCALE GENOMIC DNA]</scope>
    <source>
        <strain evidence="6 7">KIS83-12</strain>
    </source>
</reference>
<evidence type="ECO:0000256" key="2">
    <source>
        <dbReference type="ARBA" id="ARBA00022801"/>
    </source>
</evidence>
<evidence type="ECO:0000259" key="4">
    <source>
        <dbReference type="Pfam" id="PF00326"/>
    </source>
</evidence>
<accession>A0A6M2BPV9</accession>
<dbReference type="Pfam" id="PF02897">
    <property type="entry name" value="Peptidase_S9_N"/>
    <property type="match status" value="1"/>
</dbReference>
<evidence type="ECO:0000259" key="5">
    <source>
        <dbReference type="Pfam" id="PF02897"/>
    </source>
</evidence>
<evidence type="ECO:0000256" key="1">
    <source>
        <dbReference type="ARBA" id="ARBA00022670"/>
    </source>
</evidence>
<feature type="domain" description="Peptidase S9 prolyl oligopeptidase catalytic" evidence="4">
    <location>
        <begin position="463"/>
        <end position="670"/>
    </location>
</feature>
<name>A0A6M2BPV9_9GAMM</name>
<dbReference type="Proteomes" id="UP000472676">
    <property type="component" value="Unassembled WGS sequence"/>
</dbReference>
<dbReference type="EMBL" id="JAAMOW010000002">
    <property type="protein sequence ID" value="NGY04119.1"/>
    <property type="molecule type" value="Genomic_DNA"/>
</dbReference>
<dbReference type="GO" id="GO:0005829">
    <property type="term" value="C:cytosol"/>
    <property type="evidence" value="ECO:0007669"/>
    <property type="project" value="TreeGrafter"/>
</dbReference>
<proteinExistence type="predicted"/>
<dbReference type="PANTHER" id="PTHR42881">
    <property type="entry name" value="PROLYL ENDOPEPTIDASE"/>
    <property type="match status" value="1"/>
</dbReference>